<dbReference type="OrthoDB" id="1937899at2759"/>
<organism evidence="1">
    <name type="scientific">Aphanomyces invadans</name>
    <dbReference type="NCBI Taxonomy" id="157072"/>
    <lineage>
        <taxon>Eukaryota</taxon>
        <taxon>Sar</taxon>
        <taxon>Stramenopiles</taxon>
        <taxon>Oomycota</taxon>
        <taxon>Saprolegniomycetes</taxon>
        <taxon>Saprolegniales</taxon>
        <taxon>Verrucalvaceae</taxon>
        <taxon>Aphanomyces</taxon>
    </lineage>
</organism>
<name>A0A024ULD9_9STRA</name>
<dbReference type="GeneID" id="20079716"/>
<proteinExistence type="predicted"/>
<evidence type="ECO:0000313" key="1">
    <source>
        <dbReference type="EMBL" id="ETW06393.1"/>
    </source>
</evidence>
<dbReference type="RefSeq" id="XP_008864468.1">
    <property type="nucleotide sequence ID" value="XM_008866246.1"/>
</dbReference>
<dbReference type="EMBL" id="KI913955">
    <property type="protein sequence ID" value="ETW06393.1"/>
    <property type="molecule type" value="Genomic_DNA"/>
</dbReference>
<reference evidence="1" key="1">
    <citation type="submission" date="2013-12" db="EMBL/GenBank/DDBJ databases">
        <title>The Genome Sequence of Aphanomyces invadans NJM9701.</title>
        <authorList>
            <consortium name="The Broad Institute Genomics Platform"/>
            <person name="Russ C."/>
            <person name="Tyler B."/>
            <person name="van West P."/>
            <person name="Dieguez-Uribeondo J."/>
            <person name="Young S.K."/>
            <person name="Zeng Q."/>
            <person name="Gargeya S."/>
            <person name="Fitzgerald M."/>
            <person name="Abouelleil A."/>
            <person name="Alvarado L."/>
            <person name="Chapman S.B."/>
            <person name="Gainer-Dewar J."/>
            <person name="Goldberg J."/>
            <person name="Griggs A."/>
            <person name="Gujja S."/>
            <person name="Hansen M."/>
            <person name="Howarth C."/>
            <person name="Imamovic A."/>
            <person name="Ireland A."/>
            <person name="Larimer J."/>
            <person name="McCowan C."/>
            <person name="Murphy C."/>
            <person name="Pearson M."/>
            <person name="Poon T.W."/>
            <person name="Priest M."/>
            <person name="Roberts A."/>
            <person name="Saif S."/>
            <person name="Shea T."/>
            <person name="Sykes S."/>
            <person name="Wortman J."/>
            <person name="Nusbaum C."/>
            <person name="Birren B."/>
        </authorList>
    </citation>
    <scope>NUCLEOTIDE SEQUENCE [LARGE SCALE GENOMIC DNA]</scope>
    <source>
        <strain evidence="1">NJM9701</strain>
    </source>
</reference>
<dbReference type="VEuPathDB" id="FungiDB:H310_02666"/>
<protein>
    <submittedName>
        <fullName evidence="1">Uncharacterized protein</fullName>
    </submittedName>
</protein>
<accession>A0A024ULD9</accession>
<dbReference type="AlphaFoldDB" id="A0A024ULD9"/>
<sequence length="98" mass="10714">MTEVKLMESSIESALDTTRFVNFANEKLHIQRIIPSATQEVLFSCAPEASVSIGLCPQILDDHGISIRNVRRYVEYGGTCPRLTCTAALHPTPSPVVA</sequence>
<gene>
    <name evidence="1" type="ORF">H310_02666</name>
</gene>